<evidence type="ECO:0000313" key="2">
    <source>
        <dbReference type="EMBL" id="KAK5088570.1"/>
    </source>
</evidence>
<dbReference type="InterPro" id="IPR052158">
    <property type="entry name" value="INH-QAR"/>
</dbReference>
<sequence>MSAIREEGADAEPIRVLFTLHNNMNALDFVGPLEVLGMALNDVNDNEDKAFDCEFVGPGENVMSASGTSFRSHMTYKDAYKQLKDFDVLVVSGGNWEHVTKNKEEPLGLIRAFADLQEHNAQKERTILSVDTGSLFLAAEGILQGLSATTHPSNYINLEILAQESAQKDLDTRTEVVEGERYVVNQGRFDLGDNLEDNPYVFRKNPARKGSIGGPVRKGSEARKMSNARRESIVRRSTMRLGGMRVVTAAGSTCGIDAAMYLVSALVSFESAQHISDKMQYEWKKGLVVDSIDV</sequence>
<dbReference type="EMBL" id="JAVRRJ010000002">
    <property type="protein sequence ID" value="KAK5088570.1"/>
    <property type="molecule type" value="Genomic_DNA"/>
</dbReference>
<proteinExistence type="predicted"/>
<name>A0AAN7Y8D4_9EURO</name>
<dbReference type="Gene3D" id="3.40.50.880">
    <property type="match status" value="1"/>
</dbReference>
<dbReference type="Proteomes" id="UP001309876">
    <property type="component" value="Unassembled WGS sequence"/>
</dbReference>
<protein>
    <recommendedName>
        <fullName evidence="1">DJ-1/PfpI domain-containing protein</fullName>
    </recommendedName>
</protein>
<dbReference type="Pfam" id="PF01965">
    <property type="entry name" value="DJ-1_PfpI"/>
    <property type="match status" value="1"/>
</dbReference>
<dbReference type="PANTHER" id="PTHR43130:SF3">
    <property type="entry name" value="HTH-TYPE TRANSCRIPTIONAL REGULATOR RV1931C"/>
    <property type="match status" value="1"/>
</dbReference>
<evidence type="ECO:0000259" key="1">
    <source>
        <dbReference type="Pfam" id="PF01965"/>
    </source>
</evidence>
<feature type="domain" description="DJ-1/PfpI" evidence="1">
    <location>
        <begin position="15"/>
        <end position="163"/>
    </location>
</feature>
<gene>
    <name evidence="2" type="ORF">LTR05_002790</name>
</gene>
<organism evidence="2 3">
    <name type="scientific">Lithohypha guttulata</name>
    <dbReference type="NCBI Taxonomy" id="1690604"/>
    <lineage>
        <taxon>Eukaryota</taxon>
        <taxon>Fungi</taxon>
        <taxon>Dikarya</taxon>
        <taxon>Ascomycota</taxon>
        <taxon>Pezizomycotina</taxon>
        <taxon>Eurotiomycetes</taxon>
        <taxon>Chaetothyriomycetidae</taxon>
        <taxon>Chaetothyriales</taxon>
        <taxon>Trichomeriaceae</taxon>
        <taxon>Lithohypha</taxon>
    </lineage>
</organism>
<keyword evidence="3" id="KW-1185">Reference proteome</keyword>
<dbReference type="InterPro" id="IPR029062">
    <property type="entry name" value="Class_I_gatase-like"/>
</dbReference>
<dbReference type="AlphaFoldDB" id="A0AAN7Y8D4"/>
<evidence type="ECO:0000313" key="3">
    <source>
        <dbReference type="Proteomes" id="UP001309876"/>
    </source>
</evidence>
<accession>A0AAN7Y8D4</accession>
<dbReference type="SUPFAM" id="SSF52317">
    <property type="entry name" value="Class I glutamine amidotransferase-like"/>
    <property type="match status" value="1"/>
</dbReference>
<comment type="caution">
    <text evidence="2">The sequence shown here is derived from an EMBL/GenBank/DDBJ whole genome shotgun (WGS) entry which is preliminary data.</text>
</comment>
<reference evidence="2 3" key="1">
    <citation type="submission" date="2023-08" db="EMBL/GenBank/DDBJ databases">
        <title>Black Yeasts Isolated from many extreme environments.</title>
        <authorList>
            <person name="Coleine C."/>
            <person name="Stajich J.E."/>
            <person name="Selbmann L."/>
        </authorList>
    </citation>
    <scope>NUCLEOTIDE SEQUENCE [LARGE SCALE GENOMIC DNA]</scope>
    <source>
        <strain evidence="2 3">CCFEE 5910</strain>
    </source>
</reference>
<dbReference type="PANTHER" id="PTHR43130">
    <property type="entry name" value="ARAC-FAMILY TRANSCRIPTIONAL REGULATOR"/>
    <property type="match status" value="1"/>
</dbReference>
<dbReference type="InterPro" id="IPR002818">
    <property type="entry name" value="DJ-1/PfpI"/>
</dbReference>